<dbReference type="GeneID" id="59379499"/>
<feature type="transmembrane region" description="Helical" evidence="2">
    <location>
        <begin position="500"/>
        <end position="520"/>
    </location>
</feature>
<dbReference type="AlphaFoldDB" id="A0A8H7DN65"/>
<dbReference type="VEuPathDB" id="FungiDB:PC9H_009681"/>
<feature type="transmembrane region" description="Helical" evidence="2">
    <location>
        <begin position="305"/>
        <end position="328"/>
    </location>
</feature>
<feature type="domain" description="YVC1 N-terminal linker helical" evidence="3">
    <location>
        <begin position="86"/>
        <end position="214"/>
    </location>
</feature>
<feature type="domain" description="Calcium channel YVC1-like C-terminal transmembrane" evidence="4">
    <location>
        <begin position="259"/>
        <end position="546"/>
    </location>
</feature>
<keyword evidence="2" id="KW-0812">Transmembrane</keyword>
<evidence type="ECO:0000259" key="4">
    <source>
        <dbReference type="Pfam" id="PF23317"/>
    </source>
</evidence>
<feature type="transmembrane region" description="Helical" evidence="2">
    <location>
        <begin position="416"/>
        <end position="435"/>
    </location>
</feature>
<dbReference type="PANTHER" id="PTHR35859:SF6">
    <property type="entry name" value="ION TRANSPORT DOMAIN-CONTAINING PROTEIN"/>
    <property type="match status" value="1"/>
</dbReference>
<dbReference type="InterPro" id="IPR056336">
    <property type="entry name" value="YVC1_C"/>
</dbReference>
<gene>
    <name evidence="5" type="ORF">PC9H_009681</name>
</gene>
<feature type="compositionally biased region" description="Acidic residues" evidence="1">
    <location>
        <begin position="604"/>
        <end position="615"/>
    </location>
</feature>
<dbReference type="OrthoDB" id="2373987at2759"/>
<reference evidence="5" key="1">
    <citation type="submission" date="2019-07" db="EMBL/GenBank/DDBJ databases">
        <authorList>
            <person name="Palmer J.M."/>
        </authorList>
    </citation>
    <scope>NUCLEOTIDE SEQUENCE</scope>
    <source>
        <strain evidence="5">PC9</strain>
    </source>
</reference>
<evidence type="ECO:0008006" key="7">
    <source>
        <dbReference type="Google" id="ProtNLM"/>
    </source>
</evidence>
<dbReference type="RefSeq" id="XP_036628568.1">
    <property type="nucleotide sequence ID" value="XM_036779179.1"/>
</dbReference>
<comment type="caution">
    <text evidence="5">The sequence shown here is derived from an EMBL/GenBank/DDBJ whole genome shotgun (WGS) entry which is preliminary data.</text>
</comment>
<dbReference type="Proteomes" id="UP000623687">
    <property type="component" value="Unassembled WGS sequence"/>
</dbReference>
<feature type="transmembrane region" description="Helical" evidence="2">
    <location>
        <begin position="250"/>
        <end position="271"/>
    </location>
</feature>
<feature type="transmembrane region" description="Helical" evidence="2">
    <location>
        <begin position="349"/>
        <end position="376"/>
    </location>
</feature>
<dbReference type="InterPro" id="IPR052971">
    <property type="entry name" value="TRP_calcium_channel"/>
</dbReference>
<evidence type="ECO:0000313" key="5">
    <source>
        <dbReference type="EMBL" id="KAF7424374.1"/>
    </source>
</evidence>
<keyword evidence="2" id="KW-0472">Membrane</keyword>
<evidence type="ECO:0000259" key="3">
    <source>
        <dbReference type="Pfam" id="PF23190"/>
    </source>
</evidence>
<feature type="region of interest" description="Disordered" evidence="1">
    <location>
        <begin position="604"/>
        <end position="663"/>
    </location>
</feature>
<evidence type="ECO:0000256" key="1">
    <source>
        <dbReference type="SAM" id="MobiDB-lite"/>
    </source>
</evidence>
<evidence type="ECO:0000256" key="2">
    <source>
        <dbReference type="SAM" id="Phobius"/>
    </source>
</evidence>
<feature type="transmembrane region" description="Helical" evidence="2">
    <location>
        <begin position="441"/>
        <end position="466"/>
    </location>
</feature>
<organism evidence="5 6">
    <name type="scientific">Pleurotus ostreatus</name>
    <name type="common">Oyster mushroom</name>
    <name type="synonym">White-rot fungus</name>
    <dbReference type="NCBI Taxonomy" id="5322"/>
    <lineage>
        <taxon>Eukaryota</taxon>
        <taxon>Fungi</taxon>
        <taxon>Dikarya</taxon>
        <taxon>Basidiomycota</taxon>
        <taxon>Agaricomycotina</taxon>
        <taxon>Agaricomycetes</taxon>
        <taxon>Agaricomycetidae</taxon>
        <taxon>Agaricales</taxon>
        <taxon>Pleurotineae</taxon>
        <taxon>Pleurotaceae</taxon>
        <taxon>Pleurotus</taxon>
    </lineage>
</organism>
<feature type="transmembrane region" description="Helical" evidence="2">
    <location>
        <begin position="382"/>
        <end position="404"/>
    </location>
</feature>
<keyword evidence="6" id="KW-1185">Reference proteome</keyword>
<accession>A0A8H7DN65</accession>
<evidence type="ECO:0000313" key="6">
    <source>
        <dbReference type="Proteomes" id="UP000623687"/>
    </source>
</evidence>
<dbReference type="Pfam" id="PF23317">
    <property type="entry name" value="YVC1_C"/>
    <property type="match status" value="1"/>
</dbReference>
<sequence>MMDQEGQSRGLLAPTVEYLSSVKVFPLIPHLKACLFRDVTVCRTSGASSATYVREFADSTLSWEQLTASDINFSIVRPLVQKYARLENLSVVYACLVVRSYFLGASEDDLAYSSVMLTRANLCEIMAMKLLNGFAGNHIQLVAALTTSWNPLAGAMPDIIEDVSQALGDEDVMNSPQSALEMAIATQAKHLLSTPVAQRVVNDIYSGRVVFSTVANRSVLADNYKPRPIEIYDTRTSPFLDHYRLRVPRYGAILEFMNFGVLLVTFVLCLFHQDPNKMNAWEATFILFASSFALQEWTASTEHGWIIYIANMWNVFDTSFILVFISYLGFRIHGLAHNNVEDSMTAFDLLACGACILFPRLAFFAVSNNVVILALRAMIAEFVFFMGMAAICFSGLLFTLWTLASGSDSGWTLKGIAWLMVQIWFGNTYLSFGQASSFHPLFGPILMTGFAALSNTLLLTILISILSNTFARIDAYLFQFAIATIEGVKSDALFSYQPPFNILAFIILKPASFVLTPRALHSLNVLLIKLTTFPILILIAVYERYLAAGQKLRESGLDAAHSLFNSLPRQIKTMPIVEALVGSSSNDLYDAIFDLDIPQQEFNDLFDGEDDEDELPALRSTASRDNVRPPRSGPTTPRKRPTSLPRSPLRDRSSPHASPRPRVASTLAPINLEAAHLADAPTERSPLARLFAPKIHTDSSTAVHIEATLKKMESVVEDMRGLPVQKLKDEMKELQDRQARIENLLLMLTRGMRNELGHRDTL</sequence>
<dbReference type="EMBL" id="JACETU010000007">
    <property type="protein sequence ID" value="KAF7424374.1"/>
    <property type="molecule type" value="Genomic_DNA"/>
</dbReference>
<dbReference type="Pfam" id="PF23190">
    <property type="entry name" value="LHD_TRPY1"/>
    <property type="match status" value="1"/>
</dbReference>
<name>A0A8H7DN65_PLEOS</name>
<protein>
    <recommendedName>
        <fullName evidence="7">Receptor-activated Ca2+-permeable cation channel</fullName>
    </recommendedName>
</protein>
<dbReference type="InterPro" id="IPR056337">
    <property type="entry name" value="LHD_YVC1"/>
</dbReference>
<keyword evidence="2" id="KW-1133">Transmembrane helix</keyword>
<dbReference type="PANTHER" id="PTHR35859">
    <property type="entry name" value="NONSELECTIVE CATION CHANNEL PROTEIN"/>
    <property type="match status" value="1"/>
</dbReference>
<proteinExistence type="predicted"/>
<feature type="transmembrane region" description="Helical" evidence="2">
    <location>
        <begin position="526"/>
        <end position="545"/>
    </location>
</feature>